<dbReference type="AlphaFoldDB" id="A0A809ZUX7"/>
<keyword evidence="1" id="KW-0812">Transmembrane</keyword>
<feature type="transmembrane region" description="Helical" evidence="1">
    <location>
        <begin position="6"/>
        <end position="27"/>
    </location>
</feature>
<accession>A0A809ZUX7</accession>
<protein>
    <submittedName>
        <fullName evidence="2">Uncharacterized protein</fullName>
    </submittedName>
</protein>
<sequence>MSITCFRDVIAMLMVDIALSAMVAMGLRGPGAKADHRNGSSEVRK</sequence>
<evidence type="ECO:0000256" key="1">
    <source>
        <dbReference type="SAM" id="Phobius"/>
    </source>
</evidence>
<reference evidence="2" key="1">
    <citation type="submission" date="2020-05" db="EMBL/GenBank/DDBJ databases">
        <title>Complete genome sequence of Bradyrhizobium diazoefficiens XF5 isolated from soybean nodule.</title>
        <authorList>
            <person name="Noda R."/>
            <person name="Kakizaki K."/>
            <person name="Minamisawa K."/>
        </authorList>
    </citation>
    <scope>NUCLEOTIDE SEQUENCE</scope>
    <source>
        <strain evidence="2">XF5</strain>
    </source>
</reference>
<dbReference type="RefSeq" id="WP_183117510.1">
    <property type="nucleotide sequence ID" value="NZ_AP022638.1"/>
</dbReference>
<keyword evidence="1" id="KW-1133">Transmembrane helix</keyword>
<gene>
    <name evidence="2" type="ORF">XF5B_39080</name>
</gene>
<evidence type="ECO:0000313" key="2">
    <source>
        <dbReference type="EMBL" id="BCE56396.1"/>
    </source>
</evidence>
<organism evidence="2">
    <name type="scientific">Bradyrhizobium diazoefficiens</name>
    <dbReference type="NCBI Taxonomy" id="1355477"/>
    <lineage>
        <taxon>Bacteria</taxon>
        <taxon>Pseudomonadati</taxon>
        <taxon>Pseudomonadota</taxon>
        <taxon>Alphaproteobacteria</taxon>
        <taxon>Hyphomicrobiales</taxon>
        <taxon>Nitrobacteraceae</taxon>
        <taxon>Bradyrhizobium</taxon>
    </lineage>
</organism>
<dbReference type="EMBL" id="AP023095">
    <property type="protein sequence ID" value="BCE56396.1"/>
    <property type="molecule type" value="Genomic_DNA"/>
</dbReference>
<name>A0A809ZUX7_9BRAD</name>
<keyword evidence="1" id="KW-0472">Membrane</keyword>
<proteinExistence type="predicted"/>